<evidence type="ECO:0000313" key="4">
    <source>
        <dbReference type="Proteomes" id="UP000434409"/>
    </source>
</evidence>
<dbReference type="Proteomes" id="UP000434409">
    <property type="component" value="Unassembled WGS sequence"/>
</dbReference>
<gene>
    <name evidence="3" type="ORF">FYJ34_01120</name>
</gene>
<dbReference type="CDD" id="cd00118">
    <property type="entry name" value="LysM"/>
    <property type="match status" value="1"/>
</dbReference>
<keyword evidence="1" id="KW-1133">Transmembrane helix</keyword>
<organism evidence="3 4">
    <name type="scientific">Suipraeoptans intestinalis</name>
    <dbReference type="NCBI Taxonomy" id="2606628"/>
    <lineage>
        <taxon>Bacteria</taxon>
        <taxon>Bacillati</taxon>
        <taxon>Bacillota</taxon>
        <taxon>Clostridia</taxon>
        <taxon>Lachnospirales</taxon>
        <taxon>Lachnospiraceae</taxon>
        <taxon>Suipraeoptans</taxon>
    </lineage>
</organism>
<protein>
    <submittedName>
        <fullName evidence="3">LysM peptidoglycan-binding domain-containing protein</fullName>
    </submittedName>
</protein>
<dbReference type="EMBL" id="VULY01000018">
    <property type="protein sequence ID" value="MSR92909.1"/>
    <property type="molecule type" value="Genomic_DNA"/>
</dbReference>
<dbReference type="Pfam" id="PF01476">
    <property type="entry name" value="LysM"/>
    <property type="match status" value="1"/>
</dbReference>
<accession>A0A6N7UXK8</accession>
<feature type="transmembrane region" description="Helical" evidence="1">
    <location>
        <begin position="32"/>
        <end position="49"/>
    </location>
</feature>
<dbReference type="Gene3D" id="3.10.350.10">
    <property type="entry name" value="LysM domain"/>
    <property type="match status" value="1"/>
</dbReference>
<reference evidence="3 4" key="1">
    <citation type="submission" date="2019-08" db="EMBL/GenBank/DDBJ databases">
        <title>In-depth cultivation of the pig gut microbiome towards novel bacterial diversity and tailored functional studies.</title>
        <authorList>
            <person name="Wylensek D."/>
            <person name="Hitch T.C.A."/>
            <person name="Clavel T."/>
        </authorList>
    </citation>
    <scope>NUCLEOTIDE SEQUENCE [LARGE SCALE GENOMIC DNA]</scope>
    <source>
        <strain evidence="3 4">68-1-5</strain>
    </source>
</reference>
<name>A0A6N7UXK8_9FIRM</name>
<keyword evidence="1" id="KW-0812">Transmembrane</keyword>
<proteinExistence type="predicted"/>
<sequence>MRNTSATGHVSVTRNYRPGAAQKRREAAIKRTVILTMGIIIIILSLIFINRMNALDHSFAREVNRQKYYKSVSIQDGDTLWEIASQNMSDEYASVESYVEELKKVNDLASDQISIGQYLTVPYYVSTN</sequence>
<dbReference type="InterPro" id="IPR036779">
    <property type="entry name" value="LysM_dom_sf"/>
</dbReference>
<dbReference type="AlphaFoldDB" id="A0A6N7UXK8"/>
<dbReference type="RefSeq" id="WP_154475493.1">
    <property type="nucleotide sequence ID" value="NZ_JAQYBV010000108.1"/>
</dbReference>
<dbReference type="InterPro" id="IPR018392">
    <property type="entry name" value="LysM"/>
</dbReference>
<feature type="domain" description="LysM" evidence="2">
    <location>
        <begin position="70"/>
        <end position="121"/>
    </location>
</feature>
<dbReference type="SMART" id="SM00257">
    <property type="entry name" value="LysM"/>
    <property type="match status" value="1"/>
</dbReference>
<keyword evidence="4" id="KW-1185">Reference proteome</keyword>
<evidence type="ECO:0000259" key="2">
    <source>
        <dbReference type="PROSITE" id="PS51782"/>
    </source>
</evidence>
<dbReference type="PROSITE" id="PS51782">
    <property type="entry name" value="LYSM"/>
    <property type="match status" value="1"/>
</dbReference>
<keyword evidence="1" id="KW-0472">Membrane</keyword>
<evidence type="ECO:0000313" key="3">
    <source>
        <dbReference type="EMBL" id="MSR92909.1"/>
    </source>
</evidence>
<dbReference type="SUPFAM" id="SSF54106">
    <property type="entry name" value="LysM domain"/>
    <property type="match status" value="1"/>
</dbReference>
<evidence type="ECO:0000256" key="1">
    <source>
        <dbReference type="SAM" id="Phobius"/>
    </source>
</evidence>
<comment type="caution">
    <text evidence="3">The sequence shown here is derived from an EMBL/GenBank/DDBJ whole genome shotgun (WGS) entry which is preliminary data.</text>
</comment>